<dbReference type="RefSeq" id="WP_108911714.1">
    <property type="nucleotide sequence ID" value="NZ_CP021886.1"/>
</dbReference>
<dbReference type="Pfam" id="PF00015">
    <property type="entry name" value="MCPsignal"/>
    <property type="match status" value="1"/>
</dbReference>
<reference evidence="5 6" key="1">
    <citation type="submission" date="2017-06" db="EMBL/GenBank/DDBJ databases">
        <title>Complete genome of Helicobacter apodemus.</title>
        <authorList>
            <person name="Cho S."/>
        </authorList>
    </citation>
    <scope>NUCLEOTIDE SEQUENCE [LARGE SCALE GENOMIC DNA]</scope>
    <source>
        <strain evidence="6">SNUVETPUB-15-01</strain>
    </source>
</reference>
<keyword evidence="3" id="KW-1133">Transmembrane helix</keyword>
<evidence type="ECO:0000313" key="5">
    <source>
        <dbReference type="EMBL" id="AWI34955.1"/>
    </source>
</evidence>
<dbReference type="GO" id="GO:0016020">
    <property type="term" value="C:membrane"/>
    <property type="evidence" value="ECO:0007669"/>
    <property type="project" value="InterPro"/>
</dbReference>
<keyword evidence="3" id="KW-0812">Transmembrane</keyword>
<evidence type="ECO:0000256" key="1">
    <source>
        <dbReference type="ARBA" id="ARBA00023224"/>
    </source>
</evidence>
<dbReference type="SMART" id="SM00283">
    <property type="entry name" value="MA"/>
    <property type="match status" value="1"/>
</dbReference>
<dbReference type="PROSITE" id="PS50111">
    <property type="entry name" value="CHEMOTAXIS_TRANSDUC_2"/>
    <property type="match status" value="1"/>
</dbReference>
<dbReference type="EMBL" id="CP021886">
    <property type="protein sequence ID" value="AWI34955.1"/>
    <property type="molecule type" value="Genomic_DNA"/>
</dbReference>
<protein>
    <submittedName>
        <fullName evidence="5">Chemotaxis protein</fullName>
    </submittedName>
</protein>
<organism evidence="5 6">
    <name type="scientific">Helicobacter apodemus</name>
    <dbReference type="NCBI Taxonomy" id="135569"/>
    <lineage>
        <taxon>Bacteria</taxon>
        <taxon>Pseudomonadati</taxon>
        <taxon>Campylobacterota</taxon>
        <taxon>Epsilonproteobacteria</taxon>
        <taxon>Campylobacterales</taxon>
        <taxon>Helicobacteraceae</taxon>
        <taxon>Helicobacter</taxon>
    </lineage>
</organism>
<feature type="transmembrane region" description="Helical" evidence="3">
    <location>
        <begin position="7"/>
        <end position="39"/>
    </location>
</feature>
<dbReference type="PANTHER" id="PTHR32089">
    <property type="entry name" value="METHYL-ACCEPTING CHEMOTAXIS PROTEIN MCPB"/>
    <property type="match status" value="1"/>
</dbReference>
<evidence type="ECO:0000256" key="2">
    <source>
        <dbReference type="PROSITE-ProRule" id="PRU00284"/>
    </source>
</evidence>
<evidence type="ECO:0000259" key="4">
    <source>
        <dbReference type="PROSITE" id="PS50111"/>
    </source>
</evidence>
<dbReference type="KEGG" id="had:CDV25_09430"/>
<keyword evidence="1 2" id="KW-0807">Transducer</keyword>
<dbReference type="Proteomes" id="UP000244890">
    <property type="component" value="Chromosome"/>
</dbReference>
<dbReference type="InterPro" id="IPR004089">
    <property type="entry name" value="MCPsignal_dom"/>
</dbReference>
<dbReference type="Gene3D" id="1.10.287.950">
    <property type="entry name" value="Methyl-accepting chemotaxis protein"/>
    <property type="match status" value="1"/>
</dbReference>
<keyword evidence="3" id="KW-0472">Membrane</keyword>
<dbReference type="SUPFAM" id="SSF58104">
    <property type="entry name" value="Methyl-accepting chemotaxis protein (MCP) signaling domain"/>
    <property type="match status" value="1"/>
</dbReference>
<dbReference type="GO" id="GO:0007165">
    <property type="term" value="P:signal transduction"/>
    <property type="evidence" value="ECO:0007669"/>
    <property type="project" value="UniProtKB-KW"/>
</dbReference>
<evidence type="ECO:0000256" key="3">
    <source>
        <dbReference type="SAM" id="Phobius"/>
    </source>
</evidence>
<gene>
    <name evidence="5" type="ORF">CDV25_09430</name>
</gene>
<dbReference type="PANTHER" id="PTHR32089:SF112">
    <property type="entry name" value="LYSOZYME-LIKE PROTEIN-RELATED"/>
    <property type="match status" value="1"/>
</dbReference>
<proteinExistence type="predicted"/>
<sequence length="458" mass="51361">MKLSNNILFMLIILGFALDIYFNSFSLVSIILICIAIVYSIQLYKQSNDEILLKKLLNITGEYALGKFEKRITHIKGRKDIVQICEQINDIIDHLEAFLREIKSAIECSKEGKFYRKALSGGLNTTFSQNIKGINNALNAIEHNAKDSIGNALSKNLMNLSLKSQNNNLEKISHTLNEDIAYMKKVDSNIRDIRYTAIDSRNDISNLTQSINELLLLIQDNNHSIQDLTNKSQDIGNILSLINDIAGQTNLLALNAAIEAARAGEHGRGFAVVADEVRKLAEKTQKSTNEIALSIQNMQQEVSSIQEGSNKVSTITSTLESKLENFNIAFNKMEQNSASLDTIFAELSTKLILSVTNLDHILFKSNLYLCLNTREKNENLHTLHPISHLLEDKDTQNIIYKFLPHNEAQALSKTLHQEMLDATTFIGEEITLSNSKETIEHVKSLEDTSQILLAKLTS</sequence>
<feature type="domain" description="Methyl-accepting transducer" evidence="4">
    <location>
        <begin position="164"/>
        <end position="349"/>
    </location>
</feature>
<name>A0A2U8FHA2_9HELI</name>
<accession>A0A2U8FHA2</accession>
<dbReference type="OrthoDB" id="1808874at2"/>
<dbReference type="AlphaFoldDB" id="A0A2U8FHA2"/>
<evidence type="ECO:0000313" key="6">
    <source>
        <dbReference type="Proteomes" id="UP000244890"/>
    </source>
</evidence>